<evidence type="ECO:0000313" key="3">
    <source>
        <dbReference type="Proteomes" id="UP001519295"/>
    </source>
</evidence>
<dbReference type="Proteomes" id="UP001519295">
    <property type="component" value="Unassembled WGS sequence"/>
</dbReference>
<protein>
    <submittedName>
        <fullName evidence="2">Uncharacterized protein</fullName>
    </submittedName>
</protein>
<organism evidence="2 3">
    <name type="scientific">Pseudonocardia parietis</name>
    <dbReference type="NCBI Taxonomy" id="570936"/>
    <lineage>
        <taxon>Bacteria</taxon>
        <taxon>Bacillati</taxon>
        <taxon>Actinomycetota</taxon>
        <taxon>Actinomycetes</taxon>
        <taxon>Pseudonocardiales</taxon>
        <taxon>Pseudonocardiaceae</taxon>
        <taxon>Pseudonocardia</taxon>
    </lineage>
</organism>
<comment type="caution">
    <text evidence="2">The sequence shown here is derived from an EMBL/GenBank/DDBJ whole genome shotgun (WGS) entry which is preliminary data.</text>
</comment>
<keyword evidence="3" id="KW-1185">Reference proteome</keyword>
<keyword evidence="1" id="KW-0472">Membrane</keyword>
<dbReference type="RefSeq" id="WP_210027747.1">
    <property type="nucleotide sequence ID" value="NZ_JAGINU010000001.1"/>
</dbReference>
<accession>A0ABS4VUM6</accession>
<sequence length="159" mass="17014">MTGTDDVPVPVPAPLRLAGACLLALLVVLAALPVLMALDPAATAASVIRQDPSLSPGDVEFGVSAAIAYAAVLHLLYGAVLLWLGFRTLRRRRWARVALTVALVLASLSSIDSMTNGPEYFWWAIAGDVLHIGIIALLWWPRSVREYFVSPRPSSVAAE</sequence>
<dbReference type="EMBL" id="JAGINU010000001">
    <property type="protein sequence ID" value="MBP2367624.1"/>
    <property type="molecule type" value="Genomic_DNA"/>
</dbReference>
<proteinExistence type="predicted"/>
<evidence type="ECO:0000256" key="1">
    <source>
        <dbReference type="SAM" id="Phobius"/>
    </source>
</evidence>
<feature type="transmembrane region" description="Helical" evidence="1">
    <location>
        <begin position="61"/>
        <end position="85"/>
    </location>
</feature>
<feature type="transmembrane region" description="Helical" evidence="1">
    <location>
        <begin position="120"/>
        <end position="140"/>
    </location>
</feature>
<keyword evidence="1" id="KW-0812">Transmembrane</keyword>
<keyword evidence="1" id="KW-1133">Transmembrane helix</keyword>
<feature type="transmembrane region" description="Helical" evidence="1">
    <location>
        <begin position="97"/>
        <end position="114"/>
    </location>
</feature>
<reference evidence="2 3" key="1">
    <citation type="submission" date="2021-03" db="EMBL/GenBank/DDBJ databases">
        <title>Sequencing the genomes of 1000 actinobacteria strains.</title>
        <authorList>
            <person name="Klenk H.-P."/>
        </authorList>
    </citation>
    <scope>NUCLEOTIDE SEQUENCE [LARGE SCALE GENOMIC DNA]</scope>
    <source>
        <strain evidence="2 3">DSM 45256</strain>
    </source>
</reference>
<gene>
    <name evidence="2" type="ORF">JOF36_003320</name>
</gene>
<name>A0ABS4VUM6_9PSEU</name>
<evidence type="ECO:0000313" key="2">
    <source>
        <dbReference type="EMBL" id="MBP2367624.1"/>
    </source>
</evidence>